<dbReference type="InterPro" id="IPR036249">
    <property type="entry name" value="Thioredoxin-like_sf"/>
</dbReference>
<comment type="caution">
    <text evidence="3">The sequence shown here is derived from an EMBL/GenBank/DDBJ whole genome shotgun (WGS) entry which is preliminary data.</text>
</comment>
<dbReference type="Proteomes" id="UP000245916">
    <property type="component" value="Unassembled WGS sequence"/>
</dbReference>
<dbReference type="PROSITE" id="PS51352">
    <property type="entry name" value="THIOREDOXIN_2"/>
    <property type="match status" value="1"/>
</dbReference>
<dbReference type="CDD" id="cd02966">
    <property type="entry name" value="TlpA_like_family"/>
    <property type="match status" value="1"/>
</dbReference>
<dbReference type="Pfam" id="PF08534">
    <property type="entry name" value="Redoxin"/>
    <property type="match status" value="1"/>
</dbReference>
<dbReference type="SUPFAM" id="SSF52833">
    <property type="entry name" value="Thioredoxin-like"/>
    <property type="match status" value="1"/>
</dbReference>
<keyword evidence="4" id="KW-1185">Reference proteome</keyword>
<evidence type="ECO:0000256" key="1">
    <source>
        <dbReference type="SAM" id="MobiDB-lite"/>
    </source>
</evidence>
<dbReference type="AlphaFoldDB" id="A0A2U2J2B4"/>
<feature type="domain" description="Thioredoxin" evidence="2">
    <location>
        <begin position="59"/>
        <end position="198"/>
    </location>
</feature>
<dbReference type="InterPro" id="IPR013766">
    <property type="entry name" value="Thioredoxin_domain"/>
</dbReference>
<dbReference type="GO" id="GO:0016491">
    <property type="term" value="F:oxidoreductase activity"/>
    <property type="evidence" value="ECO:0007669"/>
    <property type="project" value="InterPro"/>
</dbReference>
<dbReference type="InterPro" id="IPR050553">
    <property type="entry name" value="Thioredoxin_ResA/DsbE_sf"/>
</dbReference>
<sequence>MLLEFPVRLIALLPGLMLGLVLVGCDRQKADAPQGGGAPSEWAGPRTAASQPTGRLDRSHAGTPAPGAAFQDPEGEPATLADFRGKPLLVNLWATWCAPCIQEMPTLDALAAQDETLKVLTVSQDLDGRDKVEAFFEQGRFSKIESYLDPEMALMMELKVDTLPTTILYDAEGKEVWRMTGLADWTGERTAGLLKEAG</sequence>
<proteinExistence type="predicted"/>
<dbReference type="PANTHER" id="PTHR42852">
    <property type="entry name" value="THIOL:DISULFIDE INTERCHANGE PROTEIN DSBE"/>
    <property type="match status" value="1"/>
</dbReference>
<organism evidence="3 4">
    <name type="scientific">Allosphingosinicella humi</name>
    <dbReference type="NCBI Taxonomy" id="2068657"/>
    <lineage>
        <taxon>Bacteria</taxon>
        <taxon>Pseudomonadati</taxon>
        <taxon>Pseudomonadota</taxon>
        <taxon>Alphaproteobacteria</taxon>
        <taxon>Sphingomonadales</taxon>
        <taxon>Sphingomonadaceae</taxon>
        <taxon>Allosphingosinicella</taxon>
    </lineage>
</organism>
<protein>
    <submittedName>
        <fullName evidence="3">Thiol:disulfide interchange protein</fullName>
    </submittedName>
</protein>
<dbReference type="EMBL" id="QFFF01000001">
    <property type="protein sequence ID" value="PWG02421.1"/>
    <property type="molecule type" value="Genomic_DNA"/>
</dbReference>
<evidence type="ECO:0000259" key="2">
    <source>
        <dbReference type="PROSITE" id="PS51352"/>
    </source>
</evidence>
<feature type="region of interest" description="Disordered" evidence="1">
    <location>
        <begin position="30"/>
        <end position="77"/>
    </location>
</feature>
<reference evidence="3 4" key="1">
    <citation type="submission" date="2018-05" db="EMBL/GenBank/DDBJ databases">
        <title>Genome of Sphingosinicella humi QZX222.</title>
        <authorList>
            <person name="Qiao Z."/>
            <person name="Wang G."/>
        </authorList>
    </citation>
    <scope>NUCLEOTIDE SEQUENCE [LARGE SCALE GENOMIC DNA]</scope>
    <source>
        <strain evidence="3 4">QZX222</strain>
    </source>
</reference>
<gene>
    <name evidence="3" type="ORF">DF286_05740</name>
</gene>
<dbReference type="Gene3D" id="3.40.30.10">
    <property type="entry name" value="Glutaredoxin"/>
    <property type="match status" value="1"/>
</dbReference>
<evidence type="ECO:0000313" key="4">
    <source>
        <dbReference type="Proteomes" id="UP000245916"/>
    </source>
</evidence>
<name>A0A2U2J2B4_9SPHN</name>
<dbReference type="PANTHER" id="PTHR42852:SF13">
    <property type="entry name" value="PROTEIN DIPZ"/>
    <property type="match status" value="1"/>
</dbReference>
<accession>A0A2U2J2B4</accession>
<dbReference type="OrthoDB" id="9799347at2"/>
<evidence type="ECO:0000313" key="3">
    <source>
        <dbReference type="EMBL" id="PWG02421.1"/>
    </source>
</evidence>
<dbReference type="InterPro" id="IPR013740">
    <property type="entry name" value="Redoxin"/>
</dbReference>